<name>A0AAV2GJ97_9ROSI</name>
<gene>
    <name evidence="1" type="ORF">LTRI10_LOCUS50196</name>
</gene>
<reference evidence="1 2" key="1">
    <citation type="submission" date="2024-04" db="EMBL/GenBank/DDBJ databases">
        <authorList>
            <person name="Fracassetti M."/>
        </authorList>
    </citation>
    <scope>NUCLEOTIDE SEQUENCE [LARGE SCALE GENOMIC DNA]</scope>
</reference>
<proteinExistence type="predicted"/>
<evidence type="ECO:0000313" key="2">
    <source>
        <dbReference type="Proteomes" id="UP001497516"/>
    </source>
</evidence>
<keyword evidence="2" id="KW-1185">Reference proteome</keyword>
<organism evidence="1 2">
    <name type="scientific">Linum trigynum</name>
    <dbReference type="NCBI Taxonomy" id="586398"/>
    <lineage>
        <taxon>Eukaryota</taxon>
        <taxon>Viridiplantae</taxon>
        <taxon>Streptophyta</taxon>
        <taxon>Embryophyta</taxon>
        <taxon>Tracheophyta</taxon>
        <taxon>Spermatophyta</taxon>
        <taxon>Magnoliopsida</taxon>
        <taxon>eudicotyledons</taxon>
        <taxon>Gunneridae</taxon>
        <taxon>Pentapetalae</taxon>
        <taxon>rosids</taxon>
        <taxon>fabids</taxon>
        <taxon>Malpighiales</taxon>
        <taxon>Linaceae</taxon>
        <taxon>Linum</taxon>
    </lineage>
</organism>
<dbReference type="EMBL" id="OZ034822">
    <property type="protein sequence ID" value="CAL1410801.1"/>
    <property type="molecule type" value="Genomic_DNA"/>
</dbReference>
<dbReference type="AlphaFoldDB" id="A0AAV2GJ97"/>
<evidence type="ECO:0000313" key="1">
    <source>
        <dbReference type="EMBL" id="CAL1410801.1"/>
    </source>
</evidence>
<protein>
    <submittedName>
        <fullName evidence="1">Uncharacterized protein</fullName>
    </submittedName>
</protein>
<sequence>MFSFYPSPPDLSPGDTPGLCLLDLANGFKPSPNYPSSSPAEEEQSCGVKVFTLFEGARRDREQGRAKGGMRIELREAPIRNATSLAVASSSAPLNQSAKAQYFLLRRGNVGR</sequence>
<accession>A0AAV2GJ97</accession>
<dbReference type="Proteomes" id="UP001497516">
    <property type="component" value="Chromosome 9"/>
</dbReference>